<organism evidence="15 16">
    <name type="scientific">Chlorella ohadii</name>
    <dbReference type="NCBI Taxonomy" id="2649997"/>
    <lineage>
        <taxon>Eukaryota</taxon>
        <taxon>Viridiplantae</taxon>
        <taxon>Chlorophyta</taxon>
        <taxon>core chlorophytes</taxon>
        <taxon>Trebouxiophyceae</taxon>
        <taxon>Chlorellales</taxon>
        <taxon>Chlorellaceae</taxon>
        <taxon>Chlorella clade</taxon>
        <taxon>Chlorella</taxon>
    </lineage>
</organism>
<evidence type="ECO:0000256" key="8">
    <source>
        <dbReference type="ARBA" id="ARBA00022837"/>
    </source>
</evidence>
<dbReference type="PANTHER" id="PTHR12294">
    <property type="entry name" value="EF HAND DOMAIN FAMILY A1,A2-RELATED"/>
    <property type="match status" value="1"/>
</dbReference>
<dbReference type="PROSITE" id="PS50222">
    <property type="entry name" value="EF_HAND_2"/>
    <property type="match status" value="1"/>
</dbReference>
<keyword evidence="11" id="KW-0496">Mitochondrion</keyword>
<dbReference type="InterPro" id="IPR011992">
    <property type="entry name" value="EF-hand-dom_pair"/>
</dbReference>
<feature type="domain" description="EF-hand" evidence="14">
    <location>
        <begin position="109"/>
        <end position="144"/>
    </location>
</feature>
<keyword evidence="8" id="KW-0106">Calcium</keyword>
<dbReference type="Pfam" id="PF13202">
    <property type="entry name" value="EF-hand_5"/>
    <property type="match status" value="1"/>
</dbReference>
<comment type="similarity">
    <text evidence="13">Belongs to the MICU1 family. MICU1 subfamily.</text>
</comment>
<evidence type="ECO:0000256" key="5">
    <source>
        <dbReference type="ARBA" id="ARBA00022723"/>
    </source>
</evidence>
<comment type="subcellular location">
    <subcellularLocation>
        <location evidence="1">Mitochondrion inner membrane</location>
    </subcellularLocation>
    <subcellularLocation>
        <location evidence="2">Mitochondrion intermembrane space</location>
    </subcellularLocation>
</comment>
<evidence type="ECO:0000313" key="15">
    <source>
        <dbReference type="EMBL" id="KAI7836084.1"/>
    </source>
</evidence>
<evidence type="ECO:0000256" key="6">
    <source>
        <dbReference type="ARBA" id="ARBA00022737"/>
    </source>
</evidence>
<dbReference type="Gene3D" id="1.10.238.10">
    <property type="entry name" value="EF-hand"/>
    <property type="match status" value="2"/>
</dbReference>
<dbReference type="GO" id="GO:0036444">
    <property type="term" value="P:calcium import into the mitochondrion"/>
    <property type="evidence" value="ECO:0007669"/>
    <property type="project" value="TreeGrafter"/>
</dbReference>
<accession>A0AAD5DKL7</accession>
<dbReference type="InterPro" id="IPR002048">
    <property type="entry name" value="EF_hand_dom"/>
</dbReference>
<dbReference type="PROSITE" id="PS00018">
    <property type="entry name" value="EF_HAND_1"/>
    <property type="match status" value="1"/>
</dbReference>
<evidence type="ECO:0000256" key="11">
    <source>
        <dbReference type="ARBA" id="ARBA00023128"/>
    </source>
</evidence>
<evidence type="ECO:0000256" key="12">
    <source>
        <dbReference type="ARBA" id="ARBA00023136"/>
    </source>
</evidence>
<keyword evidence="5" id="KW-0479">Metal-binding</keyword>
<evidence type="ECO:0000259" key="14">
    <source>
        <dbReference type="PROSITE" id="PS50222"/>
    </source>
</evidence>
<evidence type="ECO:0000256" key="7">
    <source>
        <dbReference type="ARBA" id="ARBA00022792"/>
    </source>
</evidence>
<dbReference type="CDD" id="cd00051">
    <property type="entry name" value="EFh"/>
    <property type="match status" value="1"/>
</dbReference>
<dbReference type="InterPro" id="IPR039800">
    <property type="entry name" value="MICU1/2/3"/>
</dbReference>
<dbReference type="SUPFAM" id="SSF47473">
    <property type="entry name" value="EF-hand"/>
    <property type="match status" value="2"/>
</dbReference>
<keyword evidence="4" id="KW-0109">Calcium transport</keyword>
<protein>
    <recommendedName>
        <fullName evidence="14">EF-hand domain-containing protein</fullName>
    </recommendedName>
</protein>
<dbReference type="PANTHER" id="PTHR12294:SF1">
    <property type="entry name" value="CALCIUM UPTAKE PROTEIN 1, MITOCHONDRIAL"/>
    <property type="match status" value="1"/>
</dbReference>
<keyword evidence="12" id="KW-0472">Membrane</keyword>
<dbReference type="SMART" id="SM00054">
    <property type="entry name" value="EFh"/>
    <property type="match status" value="2"/>
</dbReference>
<keyword evidence="3" id="KW-0813">Transport</keyword>
<proteinExistence type="inferred from homology"/>
<keyword evidence="6" id="KW-0677">Repeat</keyword>
<evidence type="ECO:0000256" key="4">
    <source>
        <dbReference type="ARBA" id="ARBA00022568"/>
    </source>
</evidence>
<dbReference type="GO" id="GO:0005758">
    <property type="term" value="C:mitochondrial intermembrane space"/>
    <property type="evidence" value="ECO:0007669"/>
    <property type="project" value="UniProtKB-SubCell"/>
</dbReference>
<dbReference type="GO" id="GO:0005509">
    <property type="term" value="F:calcium ion binding"/>
    <property type="evidence" value="ECO:0007669"/>
    <property type="project" value="InterPro"/>
</dbReference>
<dbReference type="AlphaFoldDB" id="A0AAD5DKL7"/>
<name>A0AAD5DKL7_9CHLO</name>
<sequence length="362" mass="41414">MSLDQRRRLFFKYEKRIRELSPPEKVFEYFASQRDGKVFTMTAGDMMRSVVPVFPPEGSEVVRAGSLPGEPSPRVTNEEASAFIRQFDTDGDDRINFDEYLLFQTLLSIPLTDVEVAFRIIDRDGSGAVCRDEFAQLLDALHSQAARPSVSLRKSAATTESDLHGLMVVFFGKDGRKSLSLAAFRQFICDLREELLRLEFDYYDWKHQGSISGRDFAHSVVSCARLKHVDQYLDKVEAMPSELAAQRVSYADFKQFRDMWRQLHLLSVALEFQLNTSGRVGRQELAWTVQHVMGIKLAPNMVDILFFLFADQGGDKLNVNYMYEVMNRHYTTGLNVAYRFNKPPAAKTYFDCLRECKAKTGA</sequence>
<evidence type="ECO:0000256" key="9">
    <source>
        <dbReference type="ARBA" id="ARBA00022946"/>
    </source>
</evidence>
<comment type="caution">
    <text evidence="15">The sequence shown here is derived from an EMBL/GenBank/DDBJ whole genome shotgun (WGS) entry which is preliminary data.</text>
</comment>
<dbReference type="GO" id="GO:1990246">
    <property type="term" value="C:uniplex complex"/>
    <property type="evidence" value="ECO:0007669"/>
    <property type="project" value="TreeGrafter"/>
</dbReference>
<reference evidence="15" key="1">
    <citation type="submission" date="2020-11" db="EMBL/GenBank/DDBJ databases">
        <title>Chlorella ohadii genome sequencing and assembly.</title>
        <authorList>
            <person name="Murik O."/>
            <person name="Treves H."/>
            <person name="Kedem I."/>
            <person name="Shotland Y."/>
            <person name="Kaplan A."/>
        </authorList>
    </citation>
    <scope>NUCLEOTIDE SEQUENCE</scope>
    <source>
        <strain evidence="15">1</strain>
    </source>
</reference>
<gene>
    <name evidence="15" type="ORF">COHA_010053</name>
</gene>
<keyword evidence="16" id="KW-1185">Reference proteome</keyword>
<keyword evidence="10" id="KW-0406">Ion transport</keyword>
<keyword evidence="7" id="KW-0999">Mitochondrion inner membrane</keyword>
<dbReference type="InterPro" id="IPR018247">
    <property type="entry name" value="EF_Hand_1_Ca_BS"/>
</dbReference>
<dbReference type="EMBL" id="JADXDR010000206">
    <property type="protein sequence ID" value="KAI7836084.1"/>
    <property type="molecule type" value="Genomic_DNA"/>
</dbReference>
<evidence type="ECO:0000256" key="2">
    <source>
        <dbReference type="ARBA" id="ARBA00004569"/>
    </source>
</evidence>
<evidence type="ECO:0000256" key="1">
    <source>
        <dbReference type="ARBA" id="ARBA00004273"/>
    </source>
</evidence>
<evidence type="ECO:0000313" key="16">
    <source>
        <dbReference type="Proteomes" id="UP001205105"/>
    </source>
</evidence>
<evidence type="ECO:0000256" key="10">
    <source>
        <dbReference type="ARBA" id="ARBA00023065"/>
    </source>
</evidence>
<evidence type="ECO:0000256" key="13">
    <source>
        <dbReference type="ARBA" id="ARBA00038333"/>
    </source>
</evidence>
<keyword evidence="9" id="KW-0809">Transit peptide</keyword>
<dbReference type="GO" id="GO:0051560">
    <property type="term" value="P:mitochondrial calcium ion homeostasis"/>
    <property type="evidence" value="ECO:0007669"/>
    <property type="project" value="TreeGrafter"/>
</dbReference>
<dbReference type="Proteomes" id="UP001205105">
    <property type="component" value="Unassembled WGS sequence"/>
</dbReference>
<evidence type="ECO:0000256" key="3">
    <source>
        <dbReference type="ARBA" id="ARBA00022448"/>
    </source>
</evidence>